<dbReference type="CDD" id="cd00614">
    <property type="entry name" value="CGS_like"/>
    <property type="match status" value="1"/>
</dbReference>
<keyword evidence="9" id="KW-0808">Transferase</keyword>
<sequence>MHIDTRAILAPRTSEFGAVVPPVHLSSTFELDIDTIDGDYAYQRGSNPSRGDLESVIANLEEAKHGFAFATGMAAVSSVFSLLSPGDEVLFSSNVYGGTFRYVEKIFPRAGLTGTFFDDLGSITSADLSEKTRMIFVETPGNPTLRVVDIERLAKLAHEHGALLVIDNTFMTAVLQRPLDMGADLVVQSATKFLGGHSDLLAGAVTTNDDDLAENIRLSQKVFGGVLEPFTSIRLLQAIKTLPLRITRQQENAEKLVAHLREHPGIATVLSAGSFSEHEREIHERQAAGIGAVFSFELAEGYELKTFLHALEIPSFAVSLGGVESLMSIPATMSHDGMTQAARERAGITDTLVRFSVGIENINDLLADFDQAFDAAKNS</sequence>
<evidence type="ECO:0000313" key="10">
    <source>
        <dbReference type="Proteomes" id="UP000323865"/>
    </source>
</evidence>
<keyword evidence="4" id="KW-0028">Amino-acid biosynthesis</keyword>
<dbReference type="InterPro" id="IPR054542">
    <property type="entry name" value="Cys_met_metab_PP"/>
</dbReference>
<dbReference type="PROSITE" id="PS00868">
    <property type="entry name" value="CYS_MET_METAB_PP"/>
    <property type="match status" value="1"/>
</dbReference>
<comment type="cofactor">
    <cofactor evidence="1 8">
        <name>pyridoxal 5'-phosphate</name>
        <dbReference type="ChEBI" id="CHEBI:597326"/>
    </cofactor>
</comment>
<evidence type="ECO:0000313" key="9">
    <source>
        <dbReference type="EMBL" id="QEU12194.1"/>
    </source>
</evidence>
<dbReference type="Gene3D" id="3.90.1150.10">
    <property type="entry name" value="Aspartate Aminotransferase, domain 1"/>
    <property type="match status" value="1"/>
</dbReference>
<keyword evidence="7" id="KW-0456">Lyase</keyword>
<dbReference type="PANTHER" id="PTHR11808">
    <property type="entry name" value="TRANS-SULFURATION ENZYME FAMILY MEMBER"/>
    <property type="match status" value="1"/>
</dbReference>
<protein>
    <recommendedName>
        <fullName evidence="3">cysteine-S-conjugate beta-lyase</fullName>
        <ecNumber evidence="3">4.4.1.13</ecNumber>
    </recommendedName>
</protein>
<dbReference type="GO" id="GO:0016740">
    <property type="term" value="F:transferase activity"/>
    <property type="evidence" value="ECO:0007669"/>
    <property type="project" value="UniProtKB-KW"/>
</dbReference>
<evidence type="ECO:0000256" key="6">
    <source>
        <dbReference type="ARBA" id="ARBA00023167"/>
    </source>
</evidence>
<dbReference type="EC" id="4.4.1.13" evidence="3"/>
<organism evidence="9 10">
    <name type="scientific">Dermabacter vaginalis</name>
    <dbReference type="NCBI Taxonomy" id="1630135"/>
    <lineage>
        <taxon>Bacteria</taxon>
        <taxon>Bacillati</taxon>
        <taxon>Actinomycetota</taxon>
        <taxon>Actinomycetes</taxon>
        <taxon>Micrococcales</taxon>
        <taxon>Dermabacteraceae</taxon>
        <taxon>Dermabacter</taxon>
    </lineage>
</organism>
<dbReference type="SUPFAM" id="SSF53383">
    <property type="entry name" value="PLP-dependent transferases"/>
    <property type="match status" value="1"/>
</dbReference>
<name>A0ABX6A5P9_9MICO</name>
<evidence type="ECO:0000256" key="1">
    <source>
        <dbReference type="ARBA" id="ARBA00001933"/>
    </source>
</evidence>
<keyword evidence="10" id="KW-1185">Reference proteome</keyword>
<evidence type="ECO:0000256" key="8">
    <source>
        <dbReference type="RuleBase" id="RU362118"/>
    </source>
</evidence>
<keyword evidence="5 8" id="KW-0663">Pyridoxal phosphate</keyword>
<dbReference type="InterPro" id="IPR000277">
    <property type="entry name" value="Cys/Met-Metab_PyrdxlP-dep_enz"/>
</dbReference>
<proteinExistence type="inferred from homology"/>
<evidence type="ECO:0000256" key="2">
    <source>
        <dbReference type="ARBA" id="ARBA00009077"/>
    </source>
</evidence>
<dbReference type="Gene3D" id="3.40.640.10">
    <property type="entry name" value="Type I PLP-dependent aspartate aminotransferase-like (Major domain)"/>
    <property type="match status" value="1"/>
</dbReference>
<dbReference type="InterPro" id="IPR015421">
    <property type="entry name" value="PyrdxlP-dep_Trfase_major"/>
</dbReference>
<dbReference type="Pfam" id="PF01053">
    <property type="entry name" value="Cys_Met_Meta_PP"/>
    <property type="match status" value="1"/>
</dbReference>
<dbReference type="EMBL" id="CP044108">
    <property type="protein sequence ID" value="QEU12194.1"/>
    <property type="molecule type" value="Genomic_DNA"/>
</dbReference>
<dbReference type="PANTHER" id="PTHR11808:SF50">
    <property type="entry name" value="CYSTATHIONINE BETA-LYASE"/>
    <property type="match status" value="1"/>
</dbReference>
<dbReference type="PIRSF" id="PIRSF001434">
    <property type="entry name" value="CGS"/>
    <property type="match status" value="1"/>
</dbReference>
<evidence type="ECO:0000256" key="3">
    <source>
        <dbReference type="ARBA" id="ARBA00012224"/>
    </source>
</evidence>
<dbReference type="RefSeq" id="WP_150333421.1">
    <property type="nucleotide sequence ID" value="NZ_CP044108.1"/>
</dbReference>
<dbReference type="InterPro" id="IPR015422">
    <property type="entry name" value="PyrdxlP-dep_Trfase_small"/>
</dbReference>
<evidence type="ECO:0000256" key="4">
    <source>
        <dbReference type="ARBA" id="ARBA00022605"/>
    </source>
</evidence>
<gene>
    <name evidence="9" type="ORF">FOB48_07710</name>
</gene>
<accession>A0ABX6A5P9</accession>
<evidence type="ECO:0000256" key="7">
    <source>
        <dbReference type="ARBA" id="ARBA00023239"/>
    </source>
</evidence>
<dbReference type="Proteomes" id="UP000323865">
    <property type="component" value="Chromosome"/>
</dbReference>
<dbReference type="InterPro" id="IPR015424">
    <property type="entry name" value="PyrdxlP-dep_Trfase"/>
</dbReference>
<keyword evidence="6" id="KW-0486">Methionine biosynthesis</keyword>
<reference evidence="9 10" key="1">
    <citation type="submission" date="2019-09" db="EMBL/GenBank/DDBJ databases">
        <title>FDA dAtabase for Regulatory Grade micrObial Sequences (FDA-ARGOS): Supporting development and validation of Infectious Disease Dx tests.</title>
        <authorList>
            <person name="Sciortino C."/>
            <person name="Tallon L."/>
            <person name="Sadzewicz L."/>
            <person name="Vavikolanu K."/>
            <person name="Mehta A."/>
            <person name="Aluvathingal J."/>
            <person name="Nadendla S."/>
            <person name="Nandy P."/>
            <person name="Geyer C."/>
            <person name="Yan Y."/>
            <person name="Sichtig H."/>
        </authorList>
    </citation>
    <scope>NUCLEOTIDE SEQUENCE [LARGE SCALE GENOMIC DNA]</scope>
    <source>
        <strain evidence="9 10">FDAARGOS_640</strain>
    </source>
</reference>
<evidence type="ECO:0000256" key="5">
    <source>
        <dbReference type="ARBA" id="ARBA00022898"/>
    </source>
</evidence>
<comment type="similarity">
    <text evidence="2 8">Belongs to the trans-sulfuration enzymes family.</text>
</comment>